<evidence type="ECO:0008006" key="3">
    <source>
        <dbReference type="Google" id="ProtNLM"/>
    </source>
</evidence>
<dbReference type="AlphaFoldDB" id="I1PCN5"/>
<dbReference type="EnsemblPlants" id="ORGLA09G0179900.1">
    <property type="protein sequence ID" value="ORGLA09G0179900.1"/>
    <property type="gene ID" value="ORGLA09G0179900"/>
</dbReference>
<evidence type="ECO:0000313" key="1">
    <source>
        <dbReference type="EnsemblPlants" id="ORGLA03G0213100.1"/>
    </source>
</evidence>
<dbReference type="Gramene" id="ORGLA03G0213100.1">
    <property type="protein sequence ID" value="ORGLA03G0213100.1"/>
    <property type="gene ID" value="ORGLA03G0213100"/>
</dbReference>
<protein>
    <recommendedName>
        <fullName evidence="3">Cell wall protein-like</fullName>
    </recommendedName>
</protein>
<dbReference type="Gramene" id="ORGLA09G0179900.1">
    <property type="protein sequence ID" value="ORGLA09G0179900.1"/>
    <property type="gene ID" value="ORGLA09G0179900"/>
</dbReference>
<dbReference type="HOGENOM" id="CLU_1549986_0_0_1"/>
<keyword evidence="2" id="KW-1185">Reference proteome</keyword>
<name>I1PCN5_ORYGL</name>
<dbReference type="Proteomes" id="UP000007306">
    <property type="component" value="Chromosome 3"/>
</dbReference>
<accession>I1PCN5</accession>
<reference evidence="1" key="1">
    <citation type="submission" date="2015-06" db="UniProtKB">
        <authorList>
            <consortium name="EnsemblPlants"/>
        </authorList>
    </citation>
    <scope>IDENTIFICATION</scope>
</reference>
<organism evidence="1 2">
    <name type="scientific">Oryza glaberrima</name>
    <name type="common">African rice</name>
    <dbReference type="NCBI Taxonomy" id="4538"/>
    <lineage>
        <taxon>Eukaryota</taxon>
        <taxon>Viridiplantae</taxon>
        <taxon>Streptophyta</taxon>
        <taxon>Embryophyta</taxon>
        <taxon>Tracheophyta</taxon>
        <taxon>Spermatophyta</taxon>
        <taxon>Magnoliopsida</taxon>
        <taxon>Liliopsida</taxon>
        <taxon>Poales</taxon>
        <taxon>Poaceae</taxon>
        <taxon>BOP clade</taxon>
        <taxon>Oryzoideae</taxon>
        <taxon>Oryzeae</taxon>
        <taxon>Oryzinae</taxon>
        <taxon>Oryza</taxon>
    </lineage>
</organism>
<proteinExistence type="predicted"/>
<dbReference type="EnsemblPlants" id="ORGLA03G0213100.1">
    <property type="protein sequence ID" value="ORGLA03G0213100.1"/>
    <property type="gene ID" value="ORGLA03G0213100"/>
</dbReference>
<evidence type="ECO:0000313" key="2">
    <source>
        <dbReference type="Proteomes" id="UP000007306"/>
    </source>
</evidence>
<reference evidence="1 2" key="2">
    <citation type="submission" date="2018-04" db="EMBL/GenBank/DDBJ databases">
        <title>OglaRS2 (Oryza glaberrima Reference Sequence Version 2).</title>
        <authorList>
            <person name="Zhang J."/>
            <person name="Kudrna D."/>
            <person name="Lee S."/>
            <person name="Talag J."/>
            <person name="Rajasekar S."/>
            <person name="Wing R.A."/>
        </authorList>
    </citation>
    <scope>NUCLEOTIDE SEQUENCE [LARGE SCALE GENOMIC DNA]</scope>
    <source>
        <strain evidence="1 2">cv. IRGC 96717</strain>
    </source>
</reference>
<sequence length="173" mass="19368">MRRRPHHHHLRHRSGKVVLSIAFPPSEPLRCPSLSSPFVLDIDVPSVARHIVSPRRLRRRIHSGVFHAVLVSVQPLPAAHVASSPAPVVVVVVLPSFPVVVAFVPPSSRSRSSSSLRQVPQPRHRLRPGLRVAKPCAGRVSPSFKDRRRSRLLAVRLSRARSLSSFPRLVVWW</sequence>